<dbReference type="InterPro" id="IPR027094">
    <property type="entry name" value="Mitofusin_fam"/>
</dbReference>
<dbReference type="Pfam" id="PF21808">
    <property type="entry name" value="Dynamin-like_hel_bact"/>
    <property type="match status" value="1"/>
</dbReference>
<proteinExistence type="predicted"/>
<dbReference type="InterPro" id="IPR045063">
    <property type="entry name" value="Dynamin_N"/>
</dbReference>
<keyword evidence="4" id="KW-0342">GTP-binding</keyword>
<evidence type="ECO:0000256" key="2">
    <source>
        <dbReference type="ARBA" id="ARBA00022741"/>
    </source>
</evidence>
<evidence type="ECO:0000256" key="3">
    <source>
        <dbReference type="ARBA" id="ARBA00022801"/>
    </source>
</evidence>
<dbReference type="RefSeq" id="WP_138044458.1">
    <property type="nucleotide sequence ID" value="NZ_VBZC01000007.1"/>
</dbReference>
<evidence type="ECO:0000256" key="8">
    <source>
        <dbReference type="SAM" id="Phobius"/>
    </source>
</evidence>
<dbReference type="Gene3D" id="3.40.50.300">
    <property type="entry name" value="P-loop containing nucleotide triphosphate hydrolases"/>
    <property type="match status" value="1"/>
</dbReference>
<dbReference type="Proteomes" id="UP000305906">
    <property type="component" value="Unassembled WGS sequence"/>
</dbReference>
<feature type="transmembrane region" description="Helical" evidence="8">
    <location>
        <begin position="479"/>
        <end position="501"/>
    </location>
</feature>
<dbReference type="PANTHER" id="PTHR10465">
    <property type="entry name" value="TRANSMEMBRANE GTPASE FZO1"/>
    <property type="match status" value="1"/>
</dbReference>
<keyword evidence="3" id="KW-0378">Hydrolase</keyword>
<protein>
    <recommendedName>
        <fullName evidence="13">Dynamin</fullName>
    </recommendedName>
</protein>
<feature type="coiled-coil region" evidence="6">
    <location>
        <begin position="430"/>
        <end position="457"/>
    </location>
</feature>
<sequence>MTTTEAVGYGAADAQRLRLMEICRQLGKIAGQIGNGGAEGVVTALLERMDSDAFHVMVVGDFNRGKSTFVNALLGAQVLPVKATPATAVITEVKFGDPPAARLWREDTAVPETVHPEELTALITVNSEERDQRNPFVRAEVIWPLELCRHNVVLIDSPGLNEHANRDEITLTHLRKADAVIFLQHAIAPMSISESQFLTSYLDAHDPFFVFTYFDAIEDTERDDVVAGARQRILGLRGEDRDENRFYFVDAKTALRARVADDSTGYENSGVADLEQALERYLVTDRHKVKLLAPARALRGLARELDRNIPHELALLDTKAADLERRWEAAQQPLRDLEVQARQITLDIGNQTRMLQDRVEALLGGYLASVADEAPAIAAEVPLTTKIGINPLKVPERAEQVTQEIAAGTARAIEQKVADWVSSSLEPVIHQDMEKLAERMNAHLDSFEARLDELRISLTGVRDAGRAGERQEEQPLTRFLSGAAGLVLGGVAGGMVGARFGAKEALRTLPITLAIAMAWMFTPFGIPTLIGSMLVHGFIKSREAGSRLENKMREAVGREMATQIRLAAPKQAREAAQAFATTTMEPIARDVTGGLSSRTRELTRSVESAQESRRQGETAVEERRAELEQLDALLRRAGDDLGDLVDELALL</sequence>
<evidence type="ECO:0000256" key="7">
    <source>
        <dbReference type="SAM" id="MobiDB-lite"/>
    </source>
</evidence>
<feature type="transmembrane region" description="Helical" evidence="8">
    <location>
        <begin position="513"/>
        <end position="539"/>
    </location>
</feature>
<dbReference type="InterPro" id="IPR027417">
    <property type="entry name" value="P-loop_NTPase"/>
</dbReference>
<keyword evidence="12" id="KW-1185">Reference proteome</keyword>
<accession>A0A5R9FZL3</accession>
<reference evidence="11 12" key="1">
    <citation type="submission" date="2019-05" db="EMBL/GenBank/DDBJ databases">
        <title>Streptomyces sp. NEAU-C151, a novel actinomycete isolated from soil.</title>
        <authorList>
            <person name="Han L."/>
            <person name="Jiang H."/>
        </authorList>
    </citation>
    <scope>NUCLEOTIDE SEQUENCE [LARGE SCALE GENOMIC DNA]</scope>
    <source>
        <strain evidence="11 12">NEAU-C151</strain>
    </source>
</reference>
<evidence type="ECO:0000256" key="4">
    <source>
        <dbReference type="ARBA" id="ARBA00023134"/>
    </source>
</evidence>
<comment type="caution">
    <text evidence="11">The sequence shown here is derived from an EMBL/GenBank/DDBJ whole genome shotgun (WGS) entry which is preliminary data.</text>
</comment>
<evidence type="ECO:0000256" key="5">
    <source>
        <dbReference type="ARBA" id="ARBA00023136"/>
    </source>
</evidence>
<dbReference type="GO" id="GO:0005525">
    <property type="term" value="F:GTP binding"/>
    <property type="evidence" value="ECO:0007669"/>
    <property type="project" value="UniProtKB-KW"/>
</dbReference>
<keyword evidence="6" id="KW-0175">Coiled coil</keyword>
<dbReference type="AlphaFoldDB" id="A0A5R9FZL3"/>
<dbReference type="GO" id="GO:0003924">
    <property type="term" value="F:GTPase activity"/>
    <property type="evidence" value="ECO:0007669"/>
    <property type="project" value="InterPro"/>
</dbReference>
<evidence type="ECO:0000313" key="11">
    <source>
        <dbReference type="EMBL" id="TLS46698.1"/>
    </source>
</evidence>
<feature type="region of interest" description="Disordered" evidence="7">
    <location>
        <begin position="592"/>
        <end position="622"/>
    </location>
</feature>
<gene>
    <name evidence="11" type="ORF">FE633_08415</name>
</gene>
<name>A0A5R9FZL3_9ACTN</name>
<keyword evidence="8" id="KW-0812">Transmembrane</keyword>
<comment type="subcellular location">
    <subcellularLocation>
        <location evidence="1">Membrane</location>
    </subcellularLocation>
</comment>
<dbReference type="CDD" id="cd09912">
    <property type="entry name" value="DLP_2"/>
    <property type="match status" value="1"/>
</dbReference>
<feature type="domain" description="BDLP-like helical" evidence="10">
    <location>
        <begin position="254"/>
        <end position="509"/>
    </location>
</feature>
<dbReference type="SUPFAM" id="SSF52540">
    <property type="entry name" value="P-loop containing nucleoside triphosphate hydrolases"/>
    <property type="match status" value="1"/>
</dbReference>
<dbReference type="PANTHER" id="PTHR10465:SF0">
    <property type="entry name" value="SARCALUMENIN"/>
    <property type="match status" value="1"/>
</dbReference>
<evidence type="ECO:0000256" key="1">
    <source>
        <dbReference type="ARBA" id="ARBA00004370"/>
    </source>
</evidence>
<keyword evidence="8" id="KW-1133">Transmembrane helix</keyword>
<dbReference type="GO" id="GO:0016020">
    <property type="term" value="C:membrane"/>
    <property type="evidence" value="ECO:0007669"/>
    <property type="project" value="UniProtKB-SubCell"/>
</dbReference>
<keyword evidence="2" id="KW-0547">Nucleotide-binding</keyword>
<feature type="domain" description="Dynamin N-terminal" evidence="9">
    <location>
        <begin position="56"/>
        <end position="211"/>
    </location>
</feature>
<dbReference type="Pfam" id="PF00350">
    <property type="entry name" value="Dynamin_N"/>
    <property type="match status" value="1"/>
</dbReference>
<dbReference type="GO" id="GO:0008053">
    <property type="term" value="P:mitochondrial fusion"/>
    <property type="evidence" value="ECO:0007669"/>
    <property type="project" value="TreeGrafter"/>
</dbReference>
<evidence type="ECO:0008006" key="13">
    <source>
        <dbReference type="Google" id="ProtNLM"/>
    </source>
</evidence>
<evidence type="ECO:0000259" key="9">
    <source>
        <dbReference type="Pfam" id="PF00350"/>
    </source>
</evidence>
<dbReference type="InterPro" id="IPR049399">
    <property type="entry name" value="BDLP-like_hel"/>
</dbReference>
<dbReference type="EMBL" id="VBZC01000007">
    <property type="protein sequence ID" value="TLS46698.1"/>
    <property type="molecule type" value="Genomic_DNA"/>
</dbReference>
<keyword evidence="5 8" id="KW-0472">Membrane</keyword>
<evidence type="ECO:0000256" key="6">
    <source>
        <dbReference type="SAM" id="Coils"/>
    </source>
</evidence>
<evidence type="ECO:0000259" key="10">
    <source>
        <dbReference type="Pfam" id="PF21808"/>
    </source>
</evidence>
<feature type="compositionally biased region" description="Basic and acidic residues" evidence="7">
    <location>
        <begin position="598"/>
        <end position="622"/>
    </location>
</feature>
<evidence type="ECO:0000313" key="12">
    <source>
        <dbReference type="Proteomes" id="UP000305906"/>
    </source>
</evidence>
<organism evidence="11 12">
    <name type="scientific">Streptomyces montanus</name>
    <dbReference type="NCBI Taxonomy" id="2580423"/>
    <lineage>
        <taxon>Bacteria</taxon>
        <taxon>Bacillati</taxon>
        <taxon>Actinomycetota</taxon>
        <taxon>Actinomycetes</taxon>
        <taxon>Kitasatosporales</taxon>
        <taxon>Streptomycetaceae</taxon>
        <taxon>Streptomyces</taxon>
    </lineage>
</organism>